<comment type="caution">
    <text evidence="1">The sequence shown here is derived from an EMBL/GenBank/DDBJ whole genome shotgun (WGS) entry which is preliminary data.</text>
</comment>
<dbReference type="Proteomes" id="UP000616595">
    <property type="component" value="Unassembled WGS sequence"/>
</dbReference>
<reference evidence="1" key="1">
    <citation type="submission" date="2019-10" db="EMBL/GenBank/DDBJ databases">
        <authorList>
            <person name="Ross D.E."/>
            <person name="Gulliver D."/>
        </authorList>
    </citation>
    <scope>NUCLEOTIDE SEQUENCE</scope>
    <source>
        <strain evidence="1">DER-2019</strain>
    </source>
</reference>
<gene>
    <name evidence="1" type="ORF">GH810_05635</name>
</gene>
<dbReference type="EMBL" id="WJBD01000005">
    <property type="protein sequence ID" value="MBC3887787.1"/>
    <property type="molecule type" value="Genomic_DNA"/>
</dbReference>
<organism evidence="1 2">
    <name type="scientific">Acetobacterium paludosum</name>
    <dbReference type="NCBI Taxonomy" id="52693"/>
    <lineage>
        <taxon>Bacteria</taxon>
        <taxon>Bacillati</taxon>
        <taxon>Bacillota</taxon>
        <taxon>Clostridia</taxon>
        <taxon>Eubacteriales</taxon>
        <taxon>Eubacteriaceae</taxon>
        <taxon>Acetobacterium</taxon>
    </lineage>
</organism>
<proteinExistence type="predicted"/>
<dbReference type="RefSeq" id="WP_148568585.1">
    <property type="nucleotide sequence ID" value="NZ_RXYA01000022.1"/>
</dbReference>
<evidence type="ECO:0000313" key="2">
    <source>
        <dbReference type="Proteomes" id="UP000616595"/>
    </source>
</evidence>
<accession>A0A923HV80</accession>
<evidence type="ECO:0000313" key="1">
    <source>
        <dbReference type="EMBL" id="MBC3887787.1"/>
    </source>
</evidence>
<dbReference type="AlphaFoldDB" id="A0A923HV80"/>
<dbReference type="OrthoDB" id="1716019at2"/>
<protein>
    <submittedName>
        <fullName evidence="1">Uncharacterized protein</fullName>
    </submittedName>
</protein>
<keyword evidence="2" id="KW-1185">Reference proteome</keyword>
<sequence length="92" mass="10538">MSNDEFQMIVLKKLDSLENGLNGVKTELTGVKADLKEIRIKLEAVSEQTAVLTEFKSDTEQQFAEIKDTLHFVLHKEIETEKELFSLKKKQA</sequence>
<name>A0A923HV80_9FIRM</name>
<reference evidence="1" key="2">
    <citation type="submission" date="2020-10" db="EMBL/GenBank/DDBJ databases">
        <title>Comparative genomics of the Acetobacterium genus.</title>
        <authorList>
            <person name="Marshall C."/>
            <person name="May H."/>
            <person name="Norman S."/>
        </authorList>
    </citation>
    <scope>NUCLEOTIDE SEQUENCE</scope>
    <source>
        <strain evidence="1">DER-2019</strain>
    </source>
</reference>